<comment type="catalytic activity">
    <reaction evidence="8">
        <text>L-lysyl-[protein] + acetyl-CoA = N(6)-acetyl-L-lysyl-[protein] + CoA + H(+)</text>
        <dbReference type="Rhea" id="RHEA:45948"/>
        <dbReference type="Rhea" id="RHEA-COMP:9752"/>
        <dbReference type="Rhea" id="RHEA-COMP:10731"/>
        <dbReference type="ChEBI" id="CHEBI:15378"/>
        <dbReference type="ChEBI" id="CHEBI:29969"/>
        <dbReference type="ChEBI" id="CHEBI:57287"/>
        <dbReference type="ChEBI" id="CHEBI:57288"/>
        <dbReference type="ChEBI" id="CHEBI:61930"/>
        <dbReference type="EC" id="2.3.1.48"/>
    </reaction>
</comment>
<dbReference type="GO" id="GO:0000123">
    <property type="term" value="C:histone acetyltransferase complex"/>
    <property type="evidence" value="ECO:0007669"/>
    <property type="project" value="TreeGrafter"/>
</dbReference>
<evidence type="ECO:0000256" key="2">
    <source>
        <dbReference type="ARBA" id="ARBA00013184"/>
    </source>
</evidence>
<comment type="subcellular location">
    <subcellularLocation>
        <location evidence="1">Nucleus</location>
    </subcellularLocation>
</comment>
<feature type="non-terminal residue" evidence="10">
    <location>
        <position position="1"/>
    </location>
</feature>
<protein>
    <recommendedName>
        <fullName evidence="2">histone acetyltransferase</fullName>
        <ecNumber evidence="2">2.3.1.48</ecNumber>
    </recommendedName>
</protein>
<feature type="region of interest" description="Disordered" evidence="9">
    <location>
        <begin position="1134"/>
        <end position="1157"/>
    </location>
</feature>
<feature type="compositionally biased region" description="Polar residues" evidence="9">
    <location>
        <begin position="693"/>
        <end position="711"/>
    </location>
</feature>
<feature type="region of interest" description="Disordered" evidence="9">
    <location>
        <begin position="638"/>
        <end position="663"/>
    </location>
</feature>
<feature type="region of interest" description="Disordered" evidence="9">
    <location>
        <begin position="28"/>
        <end position="90"/>
    </location>
</feature>
<dbReference type="EC" id="2.3.1.48" evidence="2"/>
<feature type="compositionally biased region" description="Basic residues" evidence="9">
    <location>
        <begin position="1018"/>
        <end position="1032"/>
    </location>
</feature>
<keyword evidence="11" id="KW-1185">Reference proteome</keyword>
<sequence>LPIPGHSYILQQQLQLRQQQQQQQANYGGGLFMRPPANLLPRSSSSSGGGGGLLPPLARSNSCQQLSLEQRKPAAPASSSASSSANNEPSSAAMIKEIDKKCESYCKAVYAVAERYLKHMPIAQRTDMRRLFNTWKDAPDKLDVSFMYKLSGWRAVYTLNLFRSRIQTVWLSLRQLMSPKSGIADQLTEIFGRTQRVVSIGCGPGPCVAAMLIVLRECFGITQYVKLIGIDQFIGWGPYVVSMNGVEAAGPSGVEFWHERVEEATIDKLPNANVAIMSYTDAAVHTPKFWETMRLKFAFILVLDQRKGALSRELQRQGFCHFEYEFKGSKRVFYYINPFGEMLKLAHCTASTTAASSGVPRLATADSDDSDAYDSDSSSDTSSSTSGDDADAVETDEHIEQQVAGVMQHLLAKVEQQMSLGLARTRTRDRRRAMQEAAAARSAAEDDEVTPELERAITQRLLAAVDTMNSSGGDGGADSDDAIELHAEQDEASNPDELMATPESENQQKQQEQQDESSCSRGRGTAVRKRPQQQKPQPSQIPASAAPTPSRVRRAPPSDQEQQQQQEEVEPPAKKRKQPLSKAEKDQLLKSLLKEVSSAESDEEQQANSSPKQAPPHAQEKVLSVHMPDWARDLIANWSTGDVADSPPASSPTAELPAPQEIGAPLPFGIKRVASQPANVRPLMPAQVRVKAVQSSQSVRPQNQVRPQVSQVRPRASQVGSQAPQVQTQVPQVRTQVPQVRTQVPQVRPQTPQVRPQTAQVRTQTPQVRPQAPQVRPQAPQVRPQAPQLRPQAPQVQTQAPQVRPQAPQVRPQAPQVQTQAPQVQPESAQSSSSSAFPVVQKAPLVRRQQLQQLTASQEASAIRPVGIARPALHETGVAMQLPQLPQSSLPDLQPAAPVAAYYPQLAGQSVAQQQPVGFQQPQAAFPAPMYAAPVPGAPYCYVMPSQPQFIQQQPTVASLSTTAAVSVAGQSAVQYMPAVQFLAHPAQQQQFIPMEASASRMVVAPNAPAEQQQQQKLSKKRKHEQKSKKAKSSAEKKKKEKKKKKKSSKRGHRRSAQKEKRRRRHRRRRSSGHSSSYSSDYSDSEDYSDSTSMSDDVDKQLAGAAPQVEEFVSEDSDLDLLDYRKNRTLAEEEAARLREPVSPTRTPSPPPPTVTRKKIRINRDIITID</sequence>
<feature type="compositionally biased region" description="Low complexity" evidence="9">
    <location>
        <begin position="533"/>
        <end position="550"/>
    </location>
</feature>
<feature type="compositionally biased region" description="Low complexity" evidence="9">
    <location>
        <begin position="375"/>
        <end position="387"/>
    </location>
</feature>
<keyword evidence="7" id="KW-0539">Nucleus</keyword>
<dbReference type="Proteomes" id="UP000215902">
    <property type="component" value="Unassembled WGS sequence"/>
</dbReference>
<reference evidence="10 11" key="1">
    <citation type="submission" date="2017-06" db="EMBL/GenBank/DDBJ databases">
        <title>A platform for efficient transgenesis in Macrostomum lignano, a flatworm model organism for stem cell research.</title>
        <authorList>
            <person name="Berezikov E."/>
        </authorList>
    </citation>
    <scope>NUCLEOTIDE SEQUENCE [LARGE SCALE GENOMIC DNA]</scope>
    <source>
        <strain evidence="10">DV1</strain>
        <tissue evidence="10">Whole organism</tissue>
    </source>
</reference>
<feature type="region of interest" description="Disordered" evidence="9">
    <location>
        <begin position="356"/>
        <end position="392"/>
    </location>
</feature>
<evidence type="ECO:0000256" key="5">
    <source>
        <dbReference type="ARBA" id="ARBA00023015"/>
    </source>
</evidence>
<evidence type="ECO:0000313" key="10">
    <source>
        <dbReference type="EMBL" id="PAA79533.1"/>
    </source>
</evidence>
<feature type="compositionally biased region" description="Basic residues" evidence="9">
    <location>
        <begin position="1039"/>
        <end position="1072"/>
    </location>
</feature>
<evidence type="ECO:0000313" key="11">
    <source>
        <dbReference type="Proteomes" id="UP000215902"/>
    </source>
</evidence>
<proteinExistence type="predicted"/>
<organism evidence="10 11">
    <name type="scientific">Macrostomum lignano</name>
    <dbReference type="NCBI Taxonomy" id="282301"/>
    <lineage>
        <taxon>Eukaryota</taxon>
        <taxon>Metazoa</taxon>
        <taxon>Spiralia</taxon>
        <taxon>Lophotrochozoa</taxon>
        <taxon>Platyhelminthes</taxon>
        <taxon>Rhabditophora</taxon>
        <taxon>Macrostomorpha</taxon>
        <taxon>Macrostomida</taxon>
        <taxon>Macrostomidae</taxon>
        <taxon>Macrostomum</taxon>
    </lineage>
</organism>
<feature type="region of interest" description="Disordered" evidence="9">
    <location>
        <begin position="1007"/>
        <end position="1118"/>
    </location>
</feature>
<dbReference type="GO" id="GO:0005667">
    <property type="term" value="C:transcription regulator complex"/>
    <property type="evidence" value="ECO:0007669"/>
    <property type="project" value="TreeGrafter"/>
</dbReference>
<name>A0A267G0K6_9PLAT</name>
<feature type="region of interest" description="Disordered" evidence="9">
    <location>
        <begin position="692"/>
        <end position="836"/>
    </location>
</feature>
<gene>
    <name evidence="10" type="ORF">BOX15_Mlig033796g1</name>
</gene>
<keyword evidence="3" id="KW-0808">Transferase</keyword>
<dbReference type="OrthoDB" id="6221510at2759"/>
<keyword evidence="4" id="KW-0156">Chromatin regulator</keyword>
<feature type="region of interest" description="Disordered" evidence="9">
    <location>
        <begin position="423"/>
        <end position="451"/>
    </location>
</feature>
<dbReference type="GO" id="GO:0005634">
    <property type="term" value="C:nucleus"/>
    <property type="evidence" value="ECO:0007669"/>
    <property type="project" value="UniProtKB-SubCell"/>
</dbReference>
<dbReference type="PANTHER" id="PTHR13808">
    <property type="entry name" value="CBP/P300-RELATED"/>
    <property type="match status" value="1"/>
</dbReference>
<feature type="compositionally biased region" description="Low complexity" evidence="9">
    <location>
        <begin position="722"/>
        <end position="836"/>
    </location>
</feature>
<keyword evidence="6" id="KW-0804">Transcription</keyword>
<evidence type="ECO:0000256" key="9">
    <source>
        <dbReference type="SAM" id="MobiDB-lite"/>
    </source>
</evidence>
<evidence type="ECO:0000256" key="8">
    <source>
        <dbReference type="ARBA" id="ARBA00048017"/>
    </source>
</evidence>
<dbReference type="GO" id="GO:0045944">
    <property type="term" value="P:positive regulation of transcription by RNA polymerase II"/>
    <property type="evidence" value="ECO:0007669"/>
    <property type="project" value="TreeGrafter"/>
</dbReference>
<accession>A0A267G0K6</accession>
<dbReference type="InterPro" id="IPR013178">
    <property type="entry name" value="Histone_AcTrfase_Rtt109/CBP"/>
</dbReference>
<dbReference type="EMBL" id="NIVC01000629">
    <property type="protein sequence ID" value="PAA79533.1"/>
    <property type="molecule type" value="Genomic_DNA"/>
</dbReference>
<dbReference type="STRING" id="282301.A0A267G0K6"/>
<comment type="caution">
    <text evidence="10">The sequence shown here is derived from an EMBL/GenBank/DDBJ whole genome shotgun (WGS) entry which is preliminary data.</text>
</comment>
<evidence type="ECO:0000256" key="1">
    <source>
        <dbReference type="ARBA" id="ARBA00004123"/>
    </source>
</evidence>
<dbReference type="GO" id="GO:0031490">
    <property type="term" value="F:chromatin DNA binding"/>
    <property type="evidence" value="ECO:0007669"/>
    <property type="project" value="TreeGrafter"/>
</dbReference>
<dbReference type="AlphaFoldDB" id="A0A267G0K6"/>
<feature type="compositionally biased region" description="Low complexity" evidence="9">
    <location>
        <begin position="34"/>
        <end position="46"/>
    </location>
</feature>
<feature type="compositionally biased region" description="Low complexity" evidence="9">
    <location>
        <begin position="503"/>
        <end position="520"/>
    </location>
</feature>
<feature type="compositionally biased region" description="Low complexity" evidence="9">
    <location>
        <begin position="1073"/>
        <end position="1082"/>
    </location>
</feature>
<keyword evidence="5" id="KW-0805">Transcription regulation</keyword>
<feature type="region of interest" description="Disordered" evidence="9">
    <location>
        <begin position="488"/>
        <end position="626"/>
    </location>
</feature>
<dbReference type="GO" id="GO:0004402">
    <property type="term" value="F:histone acetyltransferase activity"/>
    <property type="evidence" value="ECO:0007669"/>
    <property type="project" value="InterPro"/>
</dbReference>
<dbReference type="PANTHER" id="PTHR13808:SF1">
    <property type="entry name" value="HISTONE ACETYLTRANSFERASE"/>
    <property type="match status" value="1"/>
</dbReference>
<evidence type="ECO:0000256" key="7">
    <source>
        <dbReference type="ARBA" id="ARBA00023242"/>
    </source>
</evidence>
<evidence type="ECO:0000256" key="4">
    <source>
        <dbReference type="ARBA" id="ARBA00022853"/>
    </source>
</evidence>
<dbReference type="GO" id="GO:0003713">
    <property type="term" value="F:transcription coactivator activity"/>
    <property type="evidence" value="ECO:0007669"/>
    <property type="project" value="TreeGrafter"/>
</dbReference>
<feature type="compositionally biased region" description="Low complexity" evidence="9">
    <location>
        <begin position="73"/>
        <end position="90"/>
    </location>
</feature>
<evidence type="ECO:0000256" key="6">
    <source>
        <dbReference type="ARBA" id="ARBA00023163"/>
    </source>
</evidence>
<evidence type="ECO:0000256" key="3">
    <source>
        <dbReference type="ARBA" id="ARBA00022679"/>
    </source>
</evidence>